<organism evidence="2 3">
    <name type="scientific">Tumebacillus lipolyticus</name>
    <dbReference type="NCBI Taxonomy" id="1280370"/>
    <lineage>
        <taxon>Bacteria</taxon>
        <taxon>Bacillati</taxon>
        <taxon>Bacillota</taxon>
        <taxon>Bacilli</taxon>
        <taxon>Bacillales</taxon>
        <taxon>Alicyclobacillaceae</taxon>
        <taxon>Tumebacillus</taxon>
    </lineage>
</organism>
<gene>
    <name evidence="2" type="ORF">ACFSOY_00465</name>
</gene>
<evidence type="ECO:0000313" key="3">
    <source>
        <dbReference type="Proteomes" id="UP001597343"/>
    </source>
</evidence>
<dbReference type="SUPFAM" id="SSF88697">
    <property type="entry name" value="PUA domain-like"/>
    <property type="match status" value="1"/>
</dbReference>
<feature type="domain" description="DUF3850" evidence="1">
    <location>
        <begin position="13"/>
        <end position="91"/>
    </location>
</feature>
<name>A0ABW4ZSM2_9BACL</name>
<evidence type="ECO:0000259" key="1">
    <source>
        <dbReference type="Pfam" id="PF12961"/>
    </source>
</evidence>
<dbReference type="Gene3D" id="2.30.130.30">
    <property type="entry name" value="Hypothetical protein"/>
    <property type="match status" value="1"/>
</dbReference>
<dbReference type="RefSeq" id="WP_386043245.1">
    <property type="nucleotide sequence ID" value="NZ_JBHUIO010000002.1"/>
</dbReference>
<keyword evidence="3" id="KW-1185">Reference proteome</keyword>
<proteinExistence type="predicted"/>
<dbReference type="Pfam" id="PF12961">
    <property type="entry name" value="DUF3850"/>
    <property type="match status" value="1"/>
</dbReference>
<protein>
    <submittedName>
        <fullName evidence="2">DUF3850 domain-containing protein</fullName>
    </submittedName>
</protein>
<dbReference type="InterPro" id="IPR015947">
    <property type="entry name" value="PUA-like_sf"/>
</dbReference>
<dbReference type="InterPro" id="IPR039440">
    <property type="entry name" value="DUF3850"/>
</dbReference>
<accession>A0ABW4ZSM2</accession>
<sequence>MSEERQLGSIVFHHLKTWPEHFEAVTHPDPERRKTVEIRYDDRKFSVGDILHLHEWDPVTENFTGEETIRRVTHILKGQPWLPEGYVALSIRKVV</sequence>
<dbReference type="Proteomes" id="UP001597343">
    <property type="component" value="Unassembled WGS sequence"/>
</dbReference>
<dbReference type="EMBL" id="JBHUIO010000002">
    <property type="protein sequence ID" value="MFD2168489.1"/>
    <property type="molecule type" value="Genomic_DNA"/>
</dbReference>
<reference evidence="3" key="1">
    <citation type="journal article" date="2019" name="Int. J. Syst. Evol. Microbiol.">
        <title>The Global Catalogue of Microorganisms (GCM) 10K type strain sequencing project: providing services to taxonomists for standard genome sequencing and annotation.</title>
        <authorList>
            <consortium name="The Broad Institute Genomics Platform"/>
            <consortium name="The Broad Institute Genome Sequencing Center for Infectious Disease"/>
            <person name="Wu L."/>
            <person name="Ma J."/>
        </authorList>
    </citation>
    <scope>NUCLEOTIDE SEQUENCE [LARGE SCALE GENOMIC DNA]</scope>
    <source>
        <strain evidence="3">CGMCC 1.13574</strain>
    </source>
</reference>
<comment type="caution">
    <text evidence="2">The sequence shown here is derived from an EMBL/GenBank/DDBJ whole genome shotgun (WGS) entry which is preliminary data.</text>
</comment>
<evidence type="ECO:0000313" key="2">
    <source>
        <dbReference type="EMBL" id="MFD2168489.1"/>
    </source>
</evidence>